<feature type="compositionally biased region" description="Gly residues" evidence="9">
    <location>
        <begin position="309"/>
        <end position="318"/>
    </location>
</feature>
<keyword evidence="5" id="KW-0805">Transcription regulation</keyword>
<feature type="domain" description="GATA-type" evidence="10">
    <location>
        <begin position="250"/>
        <end position="303"/>
    </location>
</feature>
<keyword evidence="4" id="KW-0862">Zinc</keyword>
<dbReference type="PANTHER" id="PTHR10071:SF281">
    <property type="entry name" value="BOX A-BINDING FACTOR-RELATED"/>
    <property type="match status" value="1"/>
</dbReference>
<dbReference type="Proteomes" id="UP000887577">
    <property type="component" value="Unplaced"/>
</dbReference>
<accession>A0A914Y4P6</accession>
<dbReference type="SMART" id="SM00401">
    <property type="entry name" value="ZnF_GATA"/>
    <property type="match status" value="1"/>
</dbReference>
<reference evidence="12" key="1">
    <citation type="submission" date="2022-11" db="UniProtKB">
        <authorList>
            <consortium name="WormBaseParasite"/>
        </authorList>
    </citation>
    <scope>IDENTIFICATION</scope>
</reference>
<evidence type="ECO:0000256" key="7">
    <source>
        <dbReference type="ARBA" id="ARBA00023242"/>
    </source>
</evidence>
<dbReference type="PROSITE" id="PS00344">
    <property type="entry name" value="GATA_ZN_FINGER_1"/>
    <property type="match status" value="1"/>
</dbReference>
<keyword evidence="11" id="KW-1185">Reference proteome</keyword>
<evidence type="ECO:0000256" key="6">
    <source>
        <dbReference type="ARBA" id="ARBA00023163"/>
    </source>
</evidence>
<dbReference type="GO" id="GO:0000122">
    <property type="term" value="P:negative regulation of transcription by RNA polymerase II"/>
    <property type="evidence" value="ECO:0007669"/>
    <property type="project" value="TreeGrafter"/>
</dbReference>
<evidence type="ECO:0000313" key="12">
    <source>
        <dbReference type="WBParaSite" id="PSU_v2.g14208.t1"/>
    </source>
</evidence>
<dbReference type="CDD" id="cd00202">
    <property type="entry name" value="ZnF_GATA"/>
    <property type="match status" value="1"/>
</dbReference>
<keyword evidence="2" id="KW-0479">Metal-binding</keyword>
<evidence type="ECO:0000313" key="11">
    <source>
        <dbReference type="Proteomes" id="UP000887577"/>
    </source>
</evidence>
<feature type="compositionally biased region" description="Polar residues" evidence="9">
    <location>
        <begin position="31"/>
        <end position="40"/>
    </location>
</feature>
<protein>
    <submittedName>
        <fullName evidence="12">GATA-type domain-containing protein</fullName>
    </submittedName>
</protein>
<dbReference type="GO" id="GO:0045165">
    <property type="term" value="P:cell fate commitment"/>
    <property type="evidence" value="ECO:0007669"/>
    <property type="project" value="TreeGrafter"/>
</dbReference>
<feature type="region of interest" description="Disordered" evidence="9">
    <location>
        <begin position="1"/>
        <end position="136"/>
    </location>
</feature>
<dbReference type="PANTHER" id="PTHR10071">
    <property type="entry name" value="TRANSCRIPTION FACTOR GATA FAMILY MEMBER"/>
    <property type="match status" value="1"/>
</dbReference>
<evidence type="ECO:0000256" key="8">
    <source>
        <dbReference type="PROSITE-ProRule" id="PRU00094"/>
    </source>
</evidence>
<feature type="region of interest" description="Disordered" evidence="9">
    <location>
        <begin position="199"/>
        <end position="222"/>
    </location>
</feature>
<evidence type="ECO:0000256" key="1">
    <source>
        <dbReference type="ARBA" id="ARBA00004123"/>
    </source>
</evidence>
<evidence type="ECO:0000256" key="3">
    <source>
        <dbReference type="ARBA" id="ARBA00022771"/>
    </source>
</evidence>
<evidence type="ECO:0000256" key="2">
    <source>
        <dbReference type="ARBA" id="ARBA00022723"/>
    </source>
</evidence>
<dbReference type="Gene3D" id="3.30.50.10">
    <property type="entry name" value="Erythroid Transcription Factor GATA-1, subunit A"/>
    <property type="match status" value="1"/>
</dbReference>
<dbReference type="AlphaFoldDB" id="A0A914Y4P6"/>
<keyword evidence="3 8" id="KW-0863">Zinc-finger</keyword>
<evidence type="ECO:0000256" key="5">
    <source>
        <dbReference type="ARBA" id="ARBA00023015"/>
    </source>
</evidence>
<feature type="compositionally biased region" description="Basic residues" evidence="9">
    <location>
        <begin position="206"/>
        <end position="216"/>
    </location>
</feature>
<dbReference type="InterPro" id="IPR039355">
    <property type="entry name" value="Transcription_factor_GATA"/>
</dbReference>
<feature type="compositionally biased region" description="Low complexity" evidence="9">
    <location>
        <begin position="12"/>
        <end position="30"/>
    </location>
</feature>
<name>A0A914Y4P6_9BILA</name>
<feature type="region of interest" description="Disordered" evidence="9">
    <location>
        <begin position="305"/>
        <end position="328"/>
    </location>
</feature>
<evidence type="ECO:0000256" key="4">
    <source>
        <dbReference type="ARBA" id="ARBA00022833"/>
    </source>
</evidence>
<dbReference type="GO" id="GO:0008270">
    <property type="term" value="F:zinc ion binding"/>
    <property type="evidence" value="ECO:0007669"/>
    <property type="project" value="UniProtKB-KW"/>
</dbReference>
<dbReference type="GO" id="GO:0045944">
    <property type="term" value="P:positive regulation of transcription by RNA polymerase II"/>
    <property type="evidence" value="ECO:0007669"/>
    <property type="project" value="TreeGrafter"/>
</dbReference>
<dbReference type="GO" id="GO:0000981">
    <property type="term" value="F:DNA-binding transcription factor activity, RNA polymerase II-specific"/>
    <property type="evidence" value="ECO:0007669"/>
    <property type="project" value="TreeGrafter"/>
</dbReference>
<evidence type="ECO:0000256" key="9">
    <source>
        <dbReference type="SAM" id="MobiDB-lite"/>
    </source>
</evidence>
<comment type="subcellular location">
    <subcellularLocation>
        <location evidence="1">Nucleus</location>
    </subcellularLocation>
</comment>
<dbReference type="InterPro" id="IPR000679">
    <property type="entry name" value="Znf_GATA"/>
</dbReference>
<evidence type="ECO:0000259" key="10">
    <source>
        <dbReference type="PROSITE" id="PS50114"/>
    </source>
</evidence>
<keyword evidence="6" id="KW-0804">Transcription</keyword>
<dbReference type="InterPro" id="IPR013088">
    <property type="entry name" value="Znf_NHR/GATA"/>
</dbReference>
<dbReference type="GO" id="GO:0005634">
    <property type="term" value="C:nucleus"/>
    <property type="evidence" value="ECO:0007669"/>
    <property type="project" value="UniProtKB-SubCell"/>
</dbReference>
<dbReference type="WBParaSite" id="PSU_v2.g14208.t1">
    <property type="protein sequence ID" value="PSU_v2.g14208.t1"/>
    <property type="gene ID" value="PSU_v2.g14208"/>
</dbReference>
<dbReference type="PRINTS" id="PR00619">
    <property type="entry name" value="GATAZNFINGER"/>
</dbReference>
<proteinExistence type="predicted"/>
<dbReference type="Pfam" id="PF00320">
    <property type="entry name" value="GATA"/>
    <property type="match status" value="1"/>
</dbReference>
<dbReference type="PROSITE" id="PS50114">
    <property type="entry name" value="GATA_ZN_FINGER_2"/>
    <property type="match status" value="1"/>
</dbReference>
<dbReference type="SUPFAM" id="SSF57716">
    <property type="entry name" value="Glucocorticoid receptor-like (DNA-binding domain)"/>
    <property type="match status" value="1"/>
</dbReference>
<dbReference type="GO" id="GO:0000978">
    <property type="term" value="F:RNA polymerase II cis-regulatory region sequence-specific DNA binding"/>
    <property type="evidence" value="ECO:0007669"/>
    <property type="project" value="TreeGrafter"/>
</dbReference>
<feature type="compositionally biased region" description="Polar residues" evidence="9">
    <location>
        <begin position="115"/>
        <end position="136"/>
    </location>
</feature>
<sequence length="358" mass="38778">MEDLISTPPTPSTTTTTKELLPLKKQQLTTDCGSTKSSPILSPHDATRSATEDDEGTDLIYLKKDNGNLNGSANGGGRKRKQQQNPQNFVASSKIPKQESSTFDDRDRCRSSSSNFNTSMPVLTEQNTSSSSPSMTNQQLLDSLTLATVLGGTEANNEILNAFFQSALMQNDPNILMNVLNASIQDSGVLTSEAASANLTSTTTTTKKRASRKSSSKKALESPTAMSPFLLNANIDDLNEEQDGILASENSLLQKCTNCFATKTSAWRRNPDGQLICNACGLYYRMHQTNRPIYLRKNHIQTRYRKKNAGGGGGGMADGSGESSPMMLSSIDDENINNLNSSIINNYEILFGTSTMAK</sequence>
<keyword evidence="7" id="KW-0539">Nucleus</keyword>
<organism evidence="11 12">
    <name type="scientific">Panagrolaimus superbus</name>
    <dbReference type="NCBI Taxonomy" id="310955"/>
    <lineage>
        <taxon>Eukaryota</taxon>
        <taxon>Metazoa</taxon>
        <taxon>Ecdysozoa</taxon>
        <taxon>Nematoda</taxon>
        <taxon>Chromadorea</taxon>
        <taxon>Rhabditida</taxon>
        <taxon>Tylenchina</taxon>
        <taxon>Panagrolaimomorpha</taxon>
        <taxon>Panagrolaimoidea</taxon>
        <taxon>Panagrolaimidae</taxon>
        <taxon>Panagrolaimus</taxon>
    </lineage>
</organism>